<organism evidence="2 3">
    <name type="scientific">Austropuccinia psidii MF-1</name>
    <dbReference type="NCBI Taxonomy" id="1389203"/>
    <lineage>
        <taxon>Eukaryota</taxon>
        <taxon>Fungi</taxon>
        <taxon>Dikarya</taxon>
        <taxon>Basidiomycota</taxon>
        <taxon>Pucciniomycotina</taxon>
        <taxon>Pucciniomycetes</taxon>
        <taxon>Pucciniales</taxon>
        <taxon>Sphaerophragmiaceae</taxon>
        <taxon>Austropuccinia</taxon>
    </lineage>
</organism>
<dbReference type="Proteomes" id="UP000765509">
    <property type="component" value="Unassembled WGS sequence"/>
</dbReference>
<feature type="compositionally biased region" description="Polar residues" evidence="1">
    <location>
        <begin position="1"/>
        <end position="12"/>
    </location>
</feature>
<accession>A0A9Q3GQU6</accession>
<evidence type="ECO:0000313" key="2">
    <source>
        <dbReference type="EMBL" id="MBW0475719.1"/>
    </source>
</evidence>
<gene>
    <name evidence="2" type="ORF">O181_015434</name>
</gene>
<dbReference type="OrthoDB" id="7982113at2759"/>
<sequence>MTIVHQSGNINKNADGLSRWDLENPPDNPAWVPWEEHHIEGICVTGIRKGYFNQAKESYKMDKKLSYLMQTLNERFPRPIIIFQPR</sequence>
<evidence type="ECO:0000313" key="3">
    <source>
        <dbReference type="Proteomes" id="UP000765509"/>
    </source>
</evidence>
<protein>
    <submittedName>
        <fullName evidence="2">Uncharacterized protein</fullName>
    </submittedName>
</protein>
<dbReference type="EMBL" id="AVOT02004212">
    <property type="protein sequence ID" value="MBW0475719.1"/>
    <property type="molecule type" value="Genomic_DNA"/>
</dbReference>
<reference evidence="2" key="1">
    <citation type="submission" date="2021-03" db="EMBL/GenBank/DDBJ databases">
        <title>Draft genome sequence of rust myrtle Austropuccinia psidii MF-1, a brazilian biotype.</title>
        <authorList>
            <person name="Quecine M.C."/>
            <person name="Pachon D.M.R."/>
            <person name="Bonatelli M.L."/>
            <person name="Correr F.H."/>
            <person name="Franceschini L.M."/>
            <person name="Leite T.F."/>
            <person name="Margarido G.R.A."/>
            <person name="Almeida C.A."/>
            <person name="Ferrarezi J.A."/>
            <person name="Labate C.A."/>
        </authorList>
    </citation>
    <scope>NUCLEOTIDE SEQUENCE</scope>
    <source>
        <strain evidence="2">MF-1</strain>
    </source>
</reference>
<keyword evidence="3" id="KW-1185">Reference proteome</keyword>
<proteinExistence type="predicted"/>
<feature type="region of interest" description="Disordered" evidence="1">
    <location>
        <begin position="1"/>
        <end position="20"/>
    </location>
</feature>
<comment type="caution">
    <text evidence="2">The sequence shown here is derived from an EMBL/GenBank/DDBJ whole genome shotgun (WGS) entry which is preliminary data.</text>
</comment>
<dbReference type="AlphaFoldDB" id="A0A9Q3GQU6"/>
<name>A0A9Q3GQU6_9BASI</name>
<evidence type="ECO:0000256" key="1">
    <source>
        <dbReference type="SAM" id="MobiDB-lite"/>
    </source>
</evidence>